<reference evidence="2 3" key="1">
    <citation type="submission" date="2024-05" db="EMBL/GenBank/DDBJ databases">
        <authorList>
            <person name="Duchaud E."/>
        </authorList>
    </citation>
    <scope>NUCLEOTIDE SEQUENCE [LARGE SCALE GENOMIC DNA]</scope>
    <source>
        <strain evidence="2">Ena-SAMPLE-TAB-13-05-2024-13:56:06:370-140308</strain>
    </source>
</reference>
<keyword evidence="1" id="KW-0472">Membrane</keyword>
<sequence>MSTYKEYKEVKECLVLIEEKLDWGSSHLWHNDVFIELSEKIQEETKILLSPTTLKRVWGKINYNSTPSISTLNALAQFAGFLNWRDFKNNHKKSTVSYYKKVIHSNFRVIMLSAFIIAGLFLSIFSMSNSRNEVVDYSNIPFKSRPITEGLPNSAVFDFDLDGVNSNNIIIQQYWDETKTITIQKDQKQATGQYYFPGYFRAKLLIDNTIVKEHGLFIKSNGWMGTIDYNPIPKYYVGEEIKKNEGEGISFSKKVFDEVVNKEKPVTTTLHYVNDLGDIFGDNFEFELEVKNLFREKWGVCQKTMIIIVGTKSAYVVPFSINGCAAEIGMMLSDLYLDGKKNDLSFLGTDFSSYQKLNIRTENKEVVISINNKEIYTNTYNSTIGKVVGVRVKFYGIGEVKNLFLRDLKGNVFLKS</sequence>
<keyword evidence="1" id="KW-0812">Transmembrane</keyword>
<dbReference type="Proteomes" id="UP001497527">
    <property type="component" value="Unassembled WGS sequence"/>
</dbReference>
<evidence type="ECO:0000313" key="3">
    <source>
        <dbReference type="Proteomes" id="UP001497527"/>
    </source>
</evidence>
<dbReference type="EMBL" id="CAXJIO010000010">
    <property type="protein sequence ID" value="CAL2101822.1"/>
    <property type="molecule type" value="Genomic_DNA"/>
</dbReference>
<evidence type="ECO:0000313" key="2">
    <source>
        <dbReference type="EMBL" id="CAL2101822.1"/>
    </source>
</evidence>
<keyword evidence="1" id="KW-1133">Transmembrane helix</keyword>
<keyword evidence="3" id="KW-1185">Reference proteome</keyword>
<accession>A0ABM9P8C4</accession>
<protein>
    <submittedName>
        <fullName evidence="2">Uncharacterized protein</fullName>
    </submittedName>
</protein>
<gene>
    <name evidence="2" type="ORF">T190423A01A_10385</name>
</gene>
<feature type="transmembrane region" description="Helical" evidence="1">
    <location>
        <begin position="109"/>
        <end position="128"/>
    </location>
</feature>
<comment type="caution">
    <text evidence="2">The sequence shown here is derived from an EMBL/GenBank/DDBJ whole genome shotgun (WGS) entry which is preliminary data.</text>
</comment>
<dbReference type="RefSeq" id="WP_348715013.1">
    <property type="nucleotide sequence ID" value="NZ_CAXJIO010000010.1"/>
</dbReference>
<evidence type="ECO:0000256" key="1">
    <source>
        <dbReference type="SAM" id="Phobius"/>
    </source>
</evidence>
<name>A0ABM9P8C4_9FLAO</name>
<organism evidence="2 3">
    <name type="scientific">Tenacibaculum polynesiense</name>
    <dbReference type="NCBI Taxonomy" id="3137857"/>
    <lineage>
        <taxon>Bacteria</taxon>
        <taxon>Pseudomonadati</taxon>
        <taxon>Bacteroidota</taxon>
        <taxon>Flavobacteriia</taxon>
        <taxon>Flavobacteriales</taxon>
        <taxon>Flavobacteriaceae</taxon>
        <taxon>Tenacibaculum</taxon>
    </lineage>
</organism>
<proteinExistence type="predicted"/>